<protein>
    <submittedName>
        <fullName evidence="1">Uncharacterized protein</fullName>
    </submittedName>
</protein>
<sequence>MTLARLSSLHVQLDDSALNEHTFSLLALMFHPLYFSPPYAQTHTYDGSQSNCEEPCTQYRLTRRQWL</sequence>
<evidence type="ECO:0000313" key="2">
    <source>
        <dbReference type="Proteomes" id="UP000004506"/>
    </source>
</evidence>
<evidence type="ECO:0000313" key="1">
    <source>
        <dbReference type="EMBL" id="EDU59893.1"/>
    </source>
</evidence>
<comment type="caution">
    <text evidence="1">The sequence shown here is derived from an EMBL/GenBank/DDBJ whole genome shotgun (WGS) entry which is preliminary data.</text>
</comment>
<organism evidence="1 2">
    <name type="scientific">Providencia stuartii ATCC 25827</name>
    <dbReference type="NCBI Taxonomy" id="471874"/>
    <lineage>
        <taxon>Bacteria</taxon>
        <taxon>Pseudomonadati</taxon>
        <taxon>Pseudomonadota</taxon>
        <taxon>Gammaproteobacteria</taxon>
        <taxon>Enterobacterales</taxon>
        <taxon>Morganellaceae</taxon>
        <taxon>Providencia</taxon>
    </lineage>
</organism>
<proteinExistence type="predicted"/>
<reference evidence="1 2" key="3">
    <citation type="submission" date="2008-05" db="EMBL/GenBank/DDBJ databases">
        <authorList>
            <person name="Fulton L."/>
            <person name="Clifton S."/>
            <person name="Fulton B."/>
            <person name="Xu J."/>
            <person name="Minx P."/>
            <person name="Pepin K.H."/>
            <person name="Johnson M."/>
            <person name="Thiruvilangam P."/>
            <person name="Bhonagiri V."/>
            <person name="Nash W.E."/>
            <person name="Mardis E.R."/>
            <person name="Wilson R.K."/>
        </authorList>
    </citation>
    <scope>NUCLEOTIDE SEQUENCE [LARGE SCALE GENOMIC DNA]</scope>
    <source>
        <strain evidence="1 2">ATCC 25827</strain>
    </source>
</reference>
<reference evidence="2" key="1">
    <citation type="submission" date="2008-04" db="EMBL/GenBank/DDBJ databases">
        <title>Draft genome sequence of Providencia stuartii (ATCC 25827).</title>
        <authorList>
            <person name="Sudarsanam P."/>
            <person name="Ley R."/>
            <person name="Guruge J."/>
            <person name="Turnbaugh P.J."/>
            <person name="Mahowald M."/>
            <person name="Liep D."/>
            <person name="Gordon J."/>
        </authorList>
    </citation>
    <scope>NUCLEOTIDE SEQUENCE [LARGE SCALE GENOMIC DNA]</scope>
    <source>
        <strain evidence="2">ATCC 25827</strain>
    </source>
</reference>
<dbReference type="EMBL" id="ABJD02000101">
    <property type="protein sequence ID" value="EDU59893.1"/>
    <property type="molecule type" value="Genomic_DNA"/>
</dbReference>
<name>A0AA86YKT2_PROST</name>
<gene>
    <name evidence="1" type="ORF">PROSTU_03086</name>
</gene>
<dbReference type="Proteomes" id="UP000004506">
    <property type="component" value="Unassembled WGS sequence"/>
</dbReference>
<reference evidence="2" key="2">
    <citation type="submission" date="2008-04" db="EMBL/GenBank/DDBJ databases">
        <title>Draft genome sequence of Providencia stuartii(ATCC 25827).</title>
        <authorList>
            <person name="Sudarsanam P."/>
            <person name="Ley R."/>
            <person name="Guruge J."/>
            <person name="Turnbaugh P.J."/>
            <person name="Mahowald M."/>
            <person name="Liep D."/>
            <person name="Gordon J."/>
        </authorList>
    </citation>
    <scope>NUCLEOTIDE SEQUENCE [LARGE SCALE GENOMIC DNA]</scope>
    <source>
        <strain evidence="2">ATCC 25827</strain>
    </source>
</reference>
<accession>A0AA86YKT2</accession>
<dbReference type="AlphaFoldDB" id="A0AA86YKT2"/>